<proteinExistence type="predicted"/>
<reference evidence="1" key="1">
    <citation type="submission" date="2019-11" db="EMBL/GenBank/DDBJ databases">
        <authorList>
            <person name="Feng L."/>
        </authorList>
    </citation>
    <scope>NUCLEOTIDE SEQUENCE</scope>
    <source>
        <strain evidence="1">BgluceraseaLFYP119</strain>
    </source>
</reference>
<name>A0A6N2QZC2_9FIRM</name>
<dbReference type="InterPro" id="IPR020256">
    <property type="entry name" value="Spore_coat_CotJA"/>
</dbReference>
<dbReference type="AlphaFoldDB" id="A0A6N2QZC2"/>
<dbReference type="Pfam" id="PF11007">
    <property type="entry name" value="CotJA"/>
    <property type="match status" value="1"/>
</dbReference>
<gene>
    <name evidence="1" type="ORF">BGLFYP119_00349</name>
</gene>
<evidence type="ECO:0000313" key="1">
    <source>
        <dbReference type="EMBL" id="VYS73578.1"/>
    </source>
</evidence>
<sequence>MENYQRNRSLGRPYQATCGMARVSAADPGSCRCQIGKASPSCACRIPDTVTKNAEMYTHVEHLEPAMAYVPCQQLTNTYDAGYALNVGTIFPQLCKPFCGKRGVRR</sequence>
<organism evidence="1">
    <name type="scientific">Blautia glucerasea</name>
    <dbReference type="NCBI Taxonomy" id="536633"/>
    <lineage>
        <taxon>Bacteria</taxon>
        <taxon>Bacillati</taxon>
        <taxon>Bacillota</taxon>
        <taxon>Clostridia</taxon>
        <taxon>Lachnospirales</taxon>
        <taxon>Lachnospiraceae</taxon>
        <taxon>Blautia</taxon>
    </lineage>
</organism>
<accession>A0A6N2QZC2</accession>
<dbReference type="RefSeq" id="WP_317348205.1">
    <property type="nucleotide sequence ID" value="NZ_CACRST010000006.1"/>
</dbReference>
<dbReference type="EMBL" id="CACRST010000006">
    <property type="protein sequence ID" value="VYS73578.1"/>
    <property type="molecule type" value="Genomic_DNA"/>
</dbReference>
<protein>
    <submittedName>
        <fullName evidence="1">Spore coat associated protein JA (CotJA)</fullName>
    </submittedName>
</protein>